<proteinExistence type="predicted"/>
<comment type="caution">
    <text evidence="2">The sequence shown here is derived from an EMBL/GenBank/DDBJ whole genome shotgun (WGS) entry which is preliminary data.</text>
</comment>
<dbReference type="EMBL" id="JAUHQA010000001">
    <property type="protein sequence ID" value="MDN4480374.1"/>
    <property type="molecule type" value="Genomic_DNA"/>
</dbReference>
<evidence type="ECO:0000313" key="3">
    <source>
        <dbReference type="Proteomes" id="UP001172708"/>
    </source>
</evidence>
<name>A0ABT8GG09_9MICO</name>
<evidence type="ECO:0000259" key="1">
    <source>
        <dbReference type="Pfam" id="PF13845"/>
    </source>
</evidence>
<accession>A0ABT8GG09</accession>
<dbReference type="Pfam" id="PF13845">
    <property type="entry name" value="Septum_form"/>
    <property type="match status" value="1"/>
</dbReference>
<dbReference type="InterPro" id="IPR026004">
    <property type="entry name" value="Septum_form"/>
</dbReference>
<feature type="domain" description="Septum formation-related" evidence="1">
    <location>
        <begin position="50"/>
        <end position="134"/>
    </location>
</feature>
<dbReference type="Proteomes" id="UP001172708">
    <property type="component" value="Unassembled WGS sequence"/>
</dbReference>
<dbReference type="RefSeq" id="WP_301141750.1">
    <property type="nucleotide sequence ID" value="NZ_JAUHQA010000001.1"/>
</dbReference>
<dbReference type="PROSITE" id="PS51257">
    <property type="entry name" value="PROKAR_LIPOPROTEIN"/>
    <property type="match status" value="1"/>
</dbReference>
<keyword evidence="3" id="KW-1185">Reference proteome</keyword>
<protein>
    <submittedName>
        <fullName evidence="2">Septum formation family protein</fullName>
    </submittedName>
</protein>
<reference evidence="2" key="1">
    <citation type="submission" date="2023-06" db="EMBL/GenBank/DDBJ databases">
        <title>Egi l300058.</title>
        <authorList>
            <person name="Gao L."/>
            <person name="Fang B.-Z."/>
            <person name="Li W.-J."/>
        </authorList>
    </citation>
    <scope>NUCLEOTIDE SEQUENCE</scope>
    <source>
        <strain evidence="2">EGI L300058</strain>
    </source>
</reference>
<evidence type="ECO:0000313" key="2">
    <source>
        <dbReference type="EMBL" id="MDN4480374.1"/>
    </source>
</evidence>
<organism evidence="2 3">
    <name type="scientific">Demequina muriae</name>
    <dbReference type="NCBI Taxonomy" id="3051664"/>
    <lineage>
        <taxon>Bacteria</taxon>
        <taxon>Bacillati</taxon>
        <taxon>Actinomycetota</taxon>
        <taxon>Actinomycetes</taxon>
        <taxon>Micrococcales</taxon>
        <taxon>Demequinaceae</taxon>
        <taxon>Demequina</taxon>
    </lineage>
</organism>
<gene>
    <name evidence="2" type="ORF">QQX02_05490</name>
</gene>
<sequence>MRVSFAPIAIAALAVSSLSGCSLLGGATVEELQVSVGECISDPAVADEGDQEVGELPVVDCAEPHFGEVYHTENVADEEFSSDIVTQADEVCYQEFEGFIGLTYEESQYYISAMSPTSASWDLGDRQIACLVVGGTGEEITGSLEGAAA</sequence>